<protein>
    <recommendedName>
        <fullName evidence="2">CRAL-TRIO domain-containing protein</fullName>
    </recommendedName>
</protein>
<evidence type="ECO:0008006" key="2">
    <source>
        <dbReference type="Google" id="ProtNLM"/>
    </source>
</evidence>
<dbReference type="AlphaFoldDB" id="A0A6C0EGE5"/>
<sequence length="144" mass="16998">MFGIFDDTTFPHIYVTLDTIENDDDFIIFCETWKSYDEKRQNYTFIFDARNVGYIPVKYAYKMSGFISKLKQQKVKENNVFLEKSIIISNKWYVNSLLYLIFSLVKPVAPVYLVNNSEKANQLLKQLNLNSSFYDDDSVTFFTN</sequence>
<accession>A0A6C0EGE5</accession>
<name>A0A6C0EGE5_9ZZZZ</name>
<organism evidence="1">
    <name type="scientific">viral metagenome</name>
    <dbReference type="NCBI Taxonomy" id="1070528"/>
    <lineage>
        <taxon>unclassified sequences</taxon>
        <taxon>metagenomes</taxon>
        <taxon>organismal metagenomes</taxon>
    </lineage>
</organism>
<proteinExistence type="predicted"/>
<dbReference type="EMBL" id="MN738854">
    <property type="protein sequence ID" value="QHT28256.1"/>
    <property type="molecule type" value="Genomic_DNA"/>
</dbReference>
<evidence type="ECO:0000313" key="1">
    <source>
        <dbReference type="EMBL" id="QHT28256.1"/>
    </source>
</evidence>
<reference evidence="1" key="1">
    <citation type="journal article" date="2020" name="Nature">
        <title>Giant virus diversity and host interactions through global metagenomics.</title>
        <authorList>
            <person name="Schulz F."/>
            <person name="Roux S."/>
            <person name="Paez-Espino D."/>
            <person name="Jungbluth S."/>
            <person name="Walsh D.A."/>
            <person name="Denef V.J."/>
            <person name="McMahon K.D."/>
            <person name="Konstantinidis K.T."/>
            <person name="Eloe-Fadrosh E.A."/>
            <person name="Kyrpides N.C."/>
            <person name="Woyke T."/>
        </authorList>
    </citation>
    <scope>NUCLEOTIDE SEQUENCE</scope>
    <source>
        <strain evidence="1">GVMAG-M-3300001348-25</strain>
    </source>
</reference>